<organism evidence="2 3">
    <name type="scientific">Occultella gossypii</name>
    <dbReference type="NCBI Taxonomy" id="2800820"/>
    <lineage>
        <taxon>Bacteria</taxon>
        <taxon>Bacillati</taxon>
        <taxon>Actinomycetota</taxon>
        <taxon>Actinomycetes</taxon>
        <taxon>Micrococcales</taxon>
        <taxon>Ruaniaceae</taxon>
        <taxon>Occultella</taxon>
    </lineage>
</organism>
<dbReference type="EMBL" id="JAGSHT010000011">
    <property type="protein sequence ID" value="MBZ2196777.1"/>
    <property type="molecule type" value="Genomic_DNA"/>
</dbReference>
<dbReference type="Proteomes" id="UP000826651">
    <property type="component" value="Unassembled WGS sequence"/>
</dbReference>
<dbReference type="InterPro" id="IPR033803">
    <property type="entry name" value="CBD-like_Golvesin-Xly"/>
</dbReference>
<feature type="domain" description="Golvesin/Xly CBD-like" evidence="1">
    <location>
        <begin position="1217"/>
        <end position="1319"/>
    </location>
</feature>
<accession>A0ABS7S915</accession>
<evidence type="ECO:0000313" key="3">
    <source>
        <dbReference type="Proteomes" id="UP000826651"/>
    </source>
</evidence>
<gene>
    <name evidence="2" type="ORF">KCQ71_11475</name>
</gene>
<evidence type="ECO:0000259" key="1">
    <source>
        <dbReference type="Pfam" id="PF25275"/>
    </source>
</evidence>
<dbReference type="Gene3D" id="2.60.40.10">
    <property type="entry name" value="Immunoglobulins"/>
    <property type="match status" value="1"/>
</dbReference>
<sequence length="1525" mass="165222">MTHAGNDDHETARRGLSRRSAIGLLLTAGVLPSVLPDGLLHPSPAFADPVEPGVTDLPLADLPKADVRMTMLGSITGDHHRIGFFRAAWDDDGGTTRTAVVRDLELRVGSQWVRLNTELQRFDEQWVIYTGQPMGGTFYGTGDPHWLTVRSVTFLSDTVAELTASVPDAAEVVMRWDVSGAMPEIQWSLTALRDDSFVLGYWSGVVLDEDDVDEVLCGPRQHSRVIDWQEPMAWELFAPMSLLQSTVAGHTVTSGVYIPADVLEFEHPYQGWSGQPFGMSLRNTSEHIQACVSAPAGGERAALSEGESIGYAFAIALRPEPLYETQVAISREEYGFTRYRSNVHGQSMTDTVHNLIDLVGLEPDGDDSVDFVPSFSGWWSRAKSFCNIEHDQQTRTSTSSVLLSANLIATAGEQATMFWDRRARPTAEHIISRREIGYSPVPGAARDQPLCGIGAGDINTISALSVALQGRTAGLQRIAMKSLVAARIYDPRSRTPFSRALGAYQLTGDPGWLAEASALGKRYLRQQAQSPATTSASIDQFGLEAIGPWIELLELYDLTEDDEFLQAAYRAAKHFTAQFHLRPIPSGTVTSPVGELDLSTYGKWGKPEYSRTEPPTETVDAWEVSTTGLTYEALATWLREPNTGGGLRLNPVLAPFLARLAALVDDDFMRDLVNAMVVGRFTTYPGYYNRQLVAWQSSPDYPYEGPAELASIYYHHIPAQLGLAIHHLIAEHEAASAGGIAFPSTFECVFVYFKYHTYGHAPGTFYGTEGAWPFFPRGIVTASNPQLNWVTAVSENAFHLSLTNASGTAQSGRVTFDEALTGVDPAESYDLVIHTDAGTTSGRVVGGSLDVTLPAHGHVALSVPGAGVLMPWQVEQDVVDRSTVSYHLDDFDDGGEGNQTADDRMYGMLIPRPDRSGYDAFLQCSAPHTSVVSVRYRVGRGPWQEDASKVFPYEWTVGVDDPVATFTYQVTVDGETRPERTLWLPGSVTGLPSRGYQVGGELLTEVGSTTALGSFTLTARLRTSVAFNDAGLDLYLPSGWSIDRDDVVVSMAAGEVRDEVFVVTPPLGTSVMTRNLTASLTWLDEGGSSHRTILDPTQIEVFSALEVLDLGIGQYRSDGPHDPLTVTMVLMNRSPQPRSGTATLVVPQGWTASSTSIPWSAPGRDLVEVAVTLTPDVATGVIGKLAISPGAGLAEKQVSLPLLDPAEQIVTPARPGYREIGSWLASSLPGWSGSATKYNPEGVLGAEVEWSATIYETGSYEVSVWYPNHAVTSTDVRFTVTAGELVEAYQVNMREGAGDWRVIGNYDMVPGDRVAVRAMATGDSHTRTNAARFRLLPDTARPETMLVAPATAGPFRELAIRVDATDAVGLRKIVANIYQGGELVQSTQTAVDDLRASTHTATVQLPDGAYLIRYNAHDSIGNVSQTKEFPVTIDATAPTVTVKSGPEFTTGDSGAYEMVSFKLFDEGGIDRFILNDVERDLTDNAWSDINFVEPGTFGAVVGENTLVVYDRAGNTTTTTFTLAGS</sequence>
<proteinExistence type="predicted"/>
<evidence type="ECO:0000313" key="2">
    <source>
        <dbReference type="EMBL" id="MBZ2196777.1"/>
    </source>
</evidence>
<dbReference type="RefSeq" id="WP_223405974.1">
    <property type="nucleotide sequence ID" value="NZ_JAGSHT010000011.1"/>
</dbReference>
<name>A0ABS7S915_9MICO</name>
<reference evidence="2 3" key="1">
    <citation type="submission" date="2021-04" db="EMBL/GenBank/DDBJ databases">
        <title>Ruania sp. nov., isolated from sandy soil of mangrove forest.</title>
        <authorList>
            <person name="Ge X."/>
            <person name="Huang R."/>
            <person name="Liu W."/>
        </authorList>
    </citation>
    <scope>NUCLEOTIDE SEQUENCE [LARGE SCALE GENOMIC DNA]</scope>
    <source>
        <strain evidence="2 3">N2-46</strain>
    </source>
</reference>
<dbReference type="Pfam" id="PF25275">
    <property type="entry name" value="Golvesin_C"/>
    <property type="match status" value="1"/>
</dbReference>
<comment type="caution">
    <text evidence="2">The sequence shown here is derived from an EMBL/GenBank/DDBJ whole genome shotgun (WGS) entry which is preliminary data.</text>
</comment>
<protein>
    <recommendedName>
        <fullName evidence="1">Golvesin/Xly CBD-like domain-containing protein</fullName>
    </recommendedName>
</protein>
<keyword evidence="3" id="KW-1185">Reference proteome</keyword>
<dbReference type="InterPro" id="IPR013783">
    <property type="entry name" value="Ig-like_fold"/>
</dbReference>